<proteinExistence type="predicted"/>
<dbReference type="RefSeq" id="WP_090228682.1">
    <property type="nucleotide sequence ID" value="NZ_FNNU01000003.1"/>
</dbReference>
<dbReference type="Proteomes" id="UP000243778">
    <property type="component" value="Unassembled WGS sequence"/>
</dbReference>
<sequence length="59" mass="6435">MNTNEQNPDTVEKPAEEGDFSRDPAIENTPDQQRPHDLETEVSPDDPDIAGEDASGQPS</sequence>
<dbReference type="STRING" id="1007099.SAMN05216287_2573"/>
<dbReference type="EMBL" id="FNNU01000003">
    <property type="protein sequence ID" value="SDX24626.1"/>
    <property type="molecule type" value="Genomic_DNA"/>
</dbReference>
<gene>
    <name evidence="2" type="ORF">SAMN05216287_2573</name>
</gene>
<evidence type="ECO:0000313" key="3">
    <source>
        <dbReference type="Proteomes" id="UP000243778"/>
    </source>
</evidence>
<name>A0A1H3A4Q8_9PSED</name>
<accession>A0A1H3A4Q8</accession>
<reference evidence="3" key="1">
    <citation type="submission" date="2016-10" db="EMBL/GenBank/DDBJ databases">
        <authorList>
            <person name="Varghese N."/>
            <person name="Submissions S."/>
        </authorList>
    </citation>
    <scope>NUCLEOTIDE SEQUENCE [LARGE SCALE GENOMIC DNA]</scope>
    <source>
        <strain evidence="3">NRRL B-59562</strain>
    </source>
</reference>
<feature type="compositionally biased region" description="Acidic residues" evidence="1">
    <location>
        <begin position="40"/>
        <end position="51"/>
    </location>
</feature>
<evidence type="ECO:0000256" key="1">
    <source>
        <dbReference type="SAM" id="MobiDB-lite"/>
    </source>
</evidence>
<dbReference type="AlphaFoldDB" id="A0A1H3A4Q8"/>
<feature type="region of interest" description="Disordered" evidence="1">
    <location>
        <begin position="1"/>
        <end position="59"/>
    </location>
</feature>
<evidence type="ECO:0000313" key="2">
    <source>
        <dbReference type="EMBL" id="SDX24626.1"/>
    </source>
</evidence>
<protein>
    <submittedName>
        <fullName evidence="2">Uncharacterized protein</fullName>
    </submittedName>
</protein>
<organism evidence="2 3">
    <name type="scientific">Pseudomonas kuykendallii</name>
    <dbReference type="NCBI Taxonomy" id="1007099"/>
    <lineage>
        <taxon>Bacteria</taxon>
        <taxon>Pseudomonadati</taxon>
        <taxon>Pseudomonadota</taxon>
        <taxon>Gammaproteobacteria</taxon>
        <taxon>Pseudomonadales</taxon>
        <taxon>Pseudomonadaceae</taxon>
        <taxon>Pseudomonas</taxon>
    </lineage>
</organism>
<keyword evidence="3" id="KW-1185">Reference proteome</keyword>
<dbReference type="OrthoDB" id="6955394at2"/>
<feature type="compositionally biased region" description="Basic and acidic residues" evidence="1">
    <location>
        <begin position="10"/>
        <end position="25"/>
    </location>
</feature>